<feature type="compositionally biased region" description="Basic and acidic residues" evidence="1">
    <location>
        <begin position="43"/>
        <end position="67"/>
    </location>
</feature>
<feature type="compositionally biased region" description="Acidic residues" evidence="1">
    <location>
        <begin position="68"/>
        <end position="84"/>
    </location>
</feature>
<dbReference type="InterPro" id="IPR051453">
    <property type="entry name" value="MBL_Glyoxalase_II"/>
</dbReference>
<evidence type="ECO:0000313" key="3">
    <source>
        <dbReference type="EMBL" id="MDA2810028.1"/>
    </source>
</evidence>
<accession>A0ABT4TZA6</accession>
<feature type="compositionally biased region" description="Acidic residues" evidence="1">
    <location>
        <begin position="93"/>
        <end position="105"/>
    </location>
</feature>
<dbReference type="EMBL" id="JAQFWQ010000009">
    <property type="protein sequence ID" value="MDA2810028.1"/>
    <property type="molecule type" value="Genomic_DNA"/>
</dbReference>
<feature type="compositionally biased region" description="Acidic residues" evidence="1">
    <location>
        <begin position="25"/>
        <end position="39"/>
    </location>
</feature>
<comment type="caution">
    <text evidence="3">The sequence shown here is derived from an EMBL/GenBank/DDBJ whole genome shotgun (WGS) entry which is preliminary data.</text>
</comment>
<evidence type="ECO:0000313" key="4">
    <source>
        <dbReference type="Proteomes" id="UP001527866"/>
    </source>
</evidence>
<feature type="region of interest" description="Disordered" evidence="1">
    <location>
        <begin position="361"/>
        <end position="385"/>
    </location>
</feature>
<dbReference type="Pfam" id="PF00753">
    <property type="entry name" value="Lactamase_B"/>
    <property type="match status" value="1"/>
</dbReference>
<keyword evidence="4" id="KW-1185">Reference proteome</keyword>
<feature type="compositionally biased region" description="Acidic residues" evidence="1">
    <location>
        <begin position="169"/>
        <end position="181"/>
    </location>
</feature>
<feature type="region of interest" description="Disordered" evidence="1">
    <location>
        <begin position="1"/>
        <end position="184"/>
    </location>
</feature>
<feature type="compositionally biased region" description="Basic residues" evidence="1">
    <location>
        <begin position="1"/>
        <end position="10"/>
    </location>
</feature>
<dbReference type="InterPro" id="IPR001279">
    <property type="entry name" value="Metallo-B-lactamas"/>
</dbReference>
<sequence>MFWKRKGKKKGTGEAEEASAVAIDESADEKEAAEEEAGSDAETAEKAGKADADGGEKEKPAEEKSADAEDEDSEGAEDTDSDEKEPEKKAAADEEAADEDDSDEETEKKSEKETEDDSSDTDTDSDTEAGSESEGADADAAEDDEDEESEDDEDESDDKPAAKKKREIEPEEPGIDEPDDDGVQRVRTAGTLEVDGEEYKVVNNTWVVKADDEGVIVIDPAHDAEAIMEAVGDREVYLVACTNGYNTHIGAAVKVAERDEAPIALHRRELRPWRKVHGAEHPPEIEIEAGGSFSAGDLEIDVLGLPGTSSGSVGYYISQLGAVFSGDTLLAGELGTVGDGYIDYTRQLHSVGEVLMSLPPDTRVLPDRGPETTVEEESGNFDSWV</sequence>
<name>A0ABT4TZA6_9ACTN</name>
<proteinExistence type="predicted"/>
<feature type="compositionally biased region" description="Acidic residues" evidence="1">
    <location>
        <begin position="113"/>
        <end position="157"/>
    </location>
</feature>
<reference evidence="3 4" key="1">
    <citation type="submission" date="2023-01" db="EMBL/GenBank/DDBJ databases">
        <title>Draft genome sequence of Nocardiopsis sp. RSe5-2 isolated from halophytes.</title>
        <authorList>
            <person name="Duangmal K."/>
            <person name="Chantavorakit T."/>
        </authorList>
    </citation>
    <scope>NUCLEOTIDE SEQUENCE [LARGE SCALE GENOMIC DNA]</scope>
    <source>
        <strain evidence="3 4">RSe5-2</strain>
    </source>
</reference>
<dbReference type="SUPFAM" id="SSF56281">
    <property type="entry name" value="Metallo-hydrolase/oxidoreductase"/>
    <property type="match status" value="1"/>
</dbReference>
<gene>
    <name evidence="3" type="ORF">O4J56_05205</name>
</gene>
<dbReference type="RefSeq" id="WP_270683953.1">
    <property type="nucleotide sequence ID" value="NZ_JAQFWQ010000009.1"/>
</dbReference>
<dbReference type="InterPro" id="IPR036866">
    <property type="entry name" value="RibonucZ/Hydroxyglut_hydro"/>
</dbReference>
<dbReference type="Proteomes" id="UP001527866">
    <property type="component" value="Unassembled WGS sequence"/>
</dbReference>
<dbReference type="SMART" id="SM00849">
    <property type="entry name" value="Lactamase_B"/>
    <property type="match status" value="1"/>
</dbReference>
<dbReference type="PANTHER" id="PTHR46233">
    <property type="entry name" value="HYDROXYACYLGLUTATHIONE HYDROLASE GLOC"/>
    <property type="match status" value="1"/>
</dbReference>
<dbReference type="Gene3D" id="3.60.15.10">
    <property type="entry name" value="Ribonuclease Z/Hydroxyacylglutathione hydrolase-like"/>
    <property type="match status" value="1"/>
</dbReference>
<dbReference type="PANTHER" id="PTHR46233:SF4">
    <property type="entry name" value="METALLO-BETA-LACTAMASE DOMAIN-CONTAINING PROTEIN"/>
    <property type="match status" value="1"/>
</dbReference>
<protein>
    <submittedName>
        <fullName evidence="3">MBL fold metallo-hydrolase</fullName>
    </submittedName>
</protein>
<evidence type="ECO:0000256" key="1">
    <source>
        <dbReference type="SAM" id="MobiDB-lite"/>
    </source>
</evidence>
<organism evidence="3 4">
    <name type="scientific">Nocardiopsis endophytica</name>
    <dbReference type="NCBI Taxonomy" id="3018445"/>
    <lineage>
        <taxon>Bacteria</taxon>
        <taxon>Bacillati</taxon>
        <taxon>Actinomycetota</taxon>
        <taxon>Actinomycetes</taxon>
        <taxon>Streptosporangiales</taxon>
        <taxon>Nocardiopsidaceae</taxon>
        <taxon>Nocardiopsis</taxon>
    </lineage>
</organism>
<evidence type="ECO:0000259" key="2">
    <source>
        <dbReference type="SMART" id="SM00849"/>
    </source>
</evidence>
<feature type="domain" description="Metallo-beta-lactamase" evidence="2">
    <location>
        <begin position="202"/>
        <end position="368"/>
    </location>
</feature>
<dbReference type="CDD" id="cd06262">
    <property type="entry name" value="metallo-hydrolase-like_MBL-fold"/>
    <property type="match status" value="1"/>
</dbReference>